<evidence type="ECO:0000313" key="2">
    <source>
        <dbReference type="Proteomes" id="UP000789860"/>
    </source>
</evidence>
<organism evidence="1 2">
    <name type="scientific">Scutellospora calospora</name>
    <dbReference type="NCBI Taxonomy" id="85575"/>
    <lineage>
        <taxon>Eukaryota</taxon>
        <taxon>Fungi</taxon>
        <taxon>Fungi incertae sedis</taxon>
        <taxon>Mucoromycota</taxon>
        <taxon>Glomeromycotina</taxon>
        <taxon>Glomeromycetes</taxon>
        <taxon>Diversisporales</taxon>
        <taxon>Gigasporaceae</taxon>
        <taxon>Scutellospora</taxon>
    </lineage>
</organism>
<reference evidence="1" key="1">
    <citation type="submission" date="2021-06" db="EMBL/GenBank/DDBJ databases">
        <authorList>
            <person name="Kallberg Y."/>
            <person name="Tangrot J."/>
            <person name="Rosling A."/>
        </authorList>
    </citation>
    <scope>NUCLEOTIDE SEQUENCE</scope>
    <source>
        <strain evidence="1">AU212A</strain>
    </source>
</reference>
<accession>A0ACA9KEY3</accession>
<name>A0ACA9KEY3_9GLOM</name>
<sequence>MYSDRKLSRLPIHLSIEQRQLSKLASLPRSPIRTTQNLLVTDERILGRRCNWEPEFTKSVQKKGAQWIAPKNCTETKEPFMSTSLPELDLALGGGIPCSSLTEIVGPSNFGKTQFCLTLSILATLPVSMNGLDGGTCYISTQGAFPAERYCNFSFRTIYRLIEIAKHRYPYLYGDENPQSQDNLKKMTDSVHLMKAKSSKELANILENFQEFIIEKNIRLLIIDSFGALIKKEFIDKKDSLDKRSRLLVKFAAWLK</sequence>
<dbReference type="EMBL" id="CAJVPM010001566">
    <property type="protein sequence ID" value="CAG8469297.1"/>
    <property type="molecule type" value="Genomic_DNA"/>
</dbReference>
<keyword evidence="2" id="KW-1185">Reference proteome</keyword>
<proteinExistence type="predicted"/>
<evidence type="ECO:0000313" key="1">
    <source>
        <dbReference type="EMBL" id="CAG8469297.1"/>
    </source>
</evidence>
<gene>
    <name evidence="1" type="ORF">SCALOS_LOCUS1957</name>
</gene>
<dbReference type="Proteomes" id="UP000789860">
    <property type="component" value="Unassembled WGS sequence"/>
</dbReference>
<comment type="caution">
    <text evidence="1">The sequence shown here is derived from an EMBL/GenBank/DDBJ whole genome shotgun (WGS) entry which is preliminary data.</text>
</comment>
<protein>
    <submittedName>
        <fullName evidence="1">7824_t:CDS:1</fullName>
    </submittedName>
</protein>